<feature type="region of interest" description="Disordered" evidence="1">
    <location>
        <begin position="393"/>
        <end position="438"/>
    </location>
</feature>
<proteinExistence type="predicted"/>
<dbReference type="EMBL" id="JARBHB010000016">
    <property type="protein sequence ID" value="KAJ8866962.1"/>
    <property type="molecule type" value="Genomic_DNA"/>
</dbReference>
<evidence type="ECO:0000313" key="2">
    <source>
        <dbReference type="EMBL" id="KAJ8866962.1"/>
    </source>
</evidence>
<evidence type="ECO:0000256" key="1">
    <source>
        <dbReference type="SAM" id="MobiDB-lite"/>
    </source>
</evidence>
<feature type="region of interest" description="Disordered" evidence="1">
    <location>
        <begin position="1"/>
        <end position="57"/>
    </location>
</feature>
<evidence type="ECO:0000313" key="3">
    <source>
        <dbReference type="Proteomes" id="UP001159363"/>
    </source>
</evidence>
<sequence>MKGLGKRENPEKTRPPTASSDTILTCEHPLTRPGIEPGSPRWEASALTARPPRPRVERACTDGNRKEFANTAKHIQLYDKQSQEMRHARLPPRRSGLNAQPGHNGCSQAGIVQDNAVSRGSPTPPSRRCSIFTSIDLIVSQDRAGTKSLAGMEALQPTEAGVSTRAARQRCQLQRPPGLSTSCADRAPGDLLLTDAPTLLHRPTSCPRVGETSRSNHAASAALGGRRGLVVRQPSPLPPRRTGFDFPIGIAPRFTHVGILPDDAAGRWVSSWISRFPSPFIPALLHTHLTSPSSALETLVLRAVQIPQLTRPDTHASENGVASGHHVEPQRLMSHQSGVRETLDSNPGYQAKQVEEYPWEFCLQGLINNHNTASSDRLLYRFQCINPFTPKSTHELSKQEFQEQGKREVPEKTRRPTASSVTIPSCENPGSAQPGIERGSPYRWVVICLTNTPPRPSK</sequence>
<feature type="compositionally biased region" description="Basic and acidic residues" evidence="1">
    <location>
        <begin position="393"/>
        <end position="414"/>
    </location>
</feature>
<comment type="caution">
    <text evidence="2">The sequence shown here is derived from an EMBL/GenBank/DDBJ whole genome shotgun (WGS) entry which is preliminary data.</text>
</comment>
<gene>
    <name evidence="2" type="ORF">PR048_032824</name>
</gene>
<keyword evidence="3" id="KW-1185">Reference proteome</keyword>
<accession>A0ABQ9G3B3</accession>
<feature type="compositionally biased region" description="Polar residues" evidence="1">
    <location>
        <begin position="416"/>
        <end position="431"/>
    </location>
</feature>
<name>A0ABQ9G3B3_9NEOP</name>
<organism evidence="2 3">
    <name type="scientific">Dryococelus australis</name>
    <dbReference type="NCBI Taxonomy" id="614101"/>
    <lineage>
        <taxon>Eukaryota</taxon>
        <taxon>Metazoa</taxon>
        <taxon>Ecdysozoa</taxon>
        <taxon>Arthropoda</taxon>
        <taxon>Hexapoda</taxon>
        <taxon>Insecta</taxon>
        <taxon>Pterygota</taxon>
        <taxon>Neoptera</taxon>
        <taxon>Polyneoptera</taxon>
        <taxon>Phasmatodea</taxon>
        <taxon>Verophasmatodea</taxon>
        <taxon>Anareolatae</taxon>
        <taxon>Phasmatidae</taxon>
        <taxon>Eurycanthinae</taxon>
        <taxon>Dryococelus</taxon>
    </lineage>
</organism>
<feature type="compositionally biased region" description="Basic and acidic residues" evidence="1">
    <location>
        <begin position="1"/>
        <end position="14"/>
    </location>
</feature>
<protein>
    <submittedName>
        <fullName evidence="2">Uncharacterized protein</fullName>
    </submittedName>
</protein>
<dbReference type="Proteomes" id="UP001159363">
    <property type="component" value="Chromosome 15"/>
</dbReference>
<reference evidence="2 3" key="1">
    <citation type="submission" date="2023-02" db="EMBL/GenBank/DDBJ databases">
        <title>LHISI_Scaffold_Assembly.</title>
        <authorList>
            <person name="Stuart O.P."/>
            <person name="Cleave R."/>
            <person name="Magrath M.J.L."/>
            <person name="Mikheyev A.S."/>
        </authorList>
    </citation>
    <scope>NUCLEOTIDE SEQUENCE [LARGE SCALE GENOMIC DNA]</scope>
    <source>
        <strain evidence="2">Daus_M_001</strain>
        <tissue evidence="2">Leg muscle</tissue>
    </source>
</reference>